<dbReference type="InterPro" id="IPR001638">
    <property type="entry name" value="Solute-binding_3/MltF_N"/>
</dbReference>
<gene>
    <name evidence="3" type="ORF">H8K33_01195</name>
</gene>
<dbReference type="EMBL" id="JACOFU010000001">
    <property type="protein sequence ID" value="MBC3830119.1"/>
    <property type="molecule type" value="Genomic_DNA"/>
</dbReference>
<name>A0ABR6XKS4_9BURK</name>
<proteinExistence type="predicted"/>
<accession>A0ABR6XKS4</accession>
<keyword evidence="1" id="KW-0732">Signal</keyword>
<evidence type="ECO:0000256" key="1">
    <source>
        <dbReference type="ARBA" id="ARBA00022729"/>
    </source>
</evidence>
<dbReference type="PANTHER" id="PTHR35936">
    <property type="entry name" value="MEMBRANE-BOUND LYTIC MUREIN TRANSGLYCOSYLASE F"/>
    <property type="match status" value="1"/>
</dbReference>
<dbReference type="PANTHER" id="PTHR35936:SF25">
    <property type="entry name" value="ABC TRANSPORTER SUBSTRATE-BINDING PROTEIN"/>
    <property type="match status" value="1"/>
</dbReference>
<evidence type="ECO:0000313" key="3">
    <source>
        <dbReference type="EMBL" id="MBC3830119.1"/>
    </source>
</evidence>
<keyword evidence="4" id="KW-1185">Reference proteome</keyword>
<organism evidence="3 4">
    <name type="scientific">Undibacterium amnicola</name>
    <dbReference type="NCBI Taxonomy" id="1834038"/>
    <lineage>
        <taxon>Bacteria</taxon>
        <taxon>Pseudomonadati</taxon>
        <taxon>Pseudomonadota</taxon>
        <taxon>Betaproteobacteria</taxon>
        <taxon>Burkholderiales</taxon>
        <taxon>Oxalobacteraceae</taxon>
        <taxon>Undibacterium</taxon>
    </lineage>
</organism>
<dbReference type="SUPFAM" id="SSF53850">
    <property type="entry name" value="Periplasmic binding protein-like II"/>
    <property type="match status" value="1"/>
</dbReference>
<reference evidence="3 4" key="1">
    <citation type="submission" date="2020-08" db="EMBL/GenBank/DDBJ databases">
        <title>Novel species isolated from subtropical streams in China.</title>
        <authorList>
            <person name="Lu H."/>
        </authorList>
    </citation>
    <scope>NUCLEOTIDE SEQUENCE [LARGE SCALE GENOMIC DNA]</scope>
    <source>
        <strain evidence="3 4">KCTC 52442</strain>
    </source>
</reference>
<sequence length="311" mass="35220">MATMRQATSVINKAFQLLQMHLCALCYSPLRVASHILVLCLLAQLSITPSAAQTKINLLFGENRNEKGELNPIPERFTNVFARIEKDLNIQFRLQMYPWNRAVKIASTEGGLIFGLSLTPERAEIFNFSEPVVYQYLWLVTRADQQFDYKTIQDLKGKTIGVVRGSKYGGEFDQLKNILFKADDDIDAYGPRLKKLSNKRIDAMIFASPLTNPKDVEKLISNIKIPNENNNENSPNQTIRFAVLPVPVLKDGIRFASLKGQNEKLIKDIDRILAQLNSKPKIRRKPSSASTHIDTYKSVHIATKLGQENNF</sequence>
<dbReference type="SMART" id="SM00062">
    <property type="entry name" value="PBPb"/>
    <property type="match status" value="1"/>
</dbReference>
<comment type="caution">
    <text evidence="3">The sequence shown here is derived from an EMBL/GenBank/DDBJ whole genome shotgun (WGS) entry which is preliminary data.</text>
</comment>
<evidence type="ECO:0000259" key="2">
    <source>
        <dbReference type="SMART" id="SM00062"/>
    </source>
</evidence>
<dbReference type="Pfam" id="PF00497">
    <property type="entry name" value="SBP_bac_3"/>
    <property type="match status" value="1"/>
</dbReference>
<dbReference type="Proteomes" id="UP000643610">
    <property type="component" value="Unassembled WGS sequence"/>
</dbReference>
<evidence type="ECO:0000313" key="4">
    <source>
        <dbReference type="Proteomes" id="UP000643610"/>
    </source>
</evidence>
<dbReference type="Gene3D" id="3.40.190.10">
    <property type="entry name" value="Periplasmic binding protein-like II"/>
    <property type="match status" value="2"/>
</dbReference>
<feature type="domain" description="Solute-binding protein family 3/N-terminal" evidence="2">
    <location>
        <begin position="57"/>
        <end position="286"/>
    </location>
</feature>
<protein>
    <submittedName>
        <fullName evidence="3">Transporter substrate-binding domain-containing protein</fullName>
    </submittedName>
</protein>